<feature type="chain" id="PRO_5041922984" description="Acid phosphatase" evidence="2">
    <location>
        <begin position="21"/>
        <end position="301"/>
    </location>
</feature>
<dbReference type="Proteomes" id="UP001206595">
    <property type="component" value="Unassembled WGS sequence"/>
</dbReference>
<dbReference type="PANTHER" id="PTHR31956">
    <property type="entry name" value="NON-SPECIFIC PHOSPHOLIPASE C4-RELATED"/>
    <property type="match status" value="1"/>
</dbReference>
<evidence type="ECO:0000313" key="3">
    <source>
        <dbReference type="EMBL" id="KAI8577046.1"/>
    </source>
</evidence>
<feature type="signal peptide" evidence="2">
    <location>
        <begin position="1"/>
        <end position="20"/>
    </location>
</feature>
<gene>
    <name evidence="3" type="ORF">K450DRAFT_254120</name>
</gene>
<protein>
    <recommendedName>
        <fullName evidence="5">Acid phosphatase</fullName>
    </recommendedName>
</protein>
<dbReference type="RefSeq" id="XP_051442050.1">
    <property type="nucleotide sequence ID" value="XM_051591150.1"/>
</dbReference>
<evidence type="ECO:0008006" key="5">
    <source>
        <dbReference type="Google" id="ProtNLM"/>
    </source>
</evidence>
<dbReference type="EMBL" id="MU620946">
    <property type="protein sequence ID" value="KAI8577046.1"/>
    <property type="molecule type" value="Genomic_DNA"/>
</dbReference>
<dbReference type="GeneID" id="75916493"/>
<name>A0AAD5E663_UMBRA</name>
<dbReference type="InterPro" id="IPR017850">
    <property type="entry name" value="Alkaline_phosphatase_core_sf"/>
</dbReference>
<dbReference type="Gene3D" id="3.40.720.10">
    <property type="entry name" value="Alkaline Phosphatase, subunit A"/>
    <property type="match status" value="1"/>
</dbReference>
<evidence type="ECO:0000256" key="2">
    <source>
        <dbReference type="SAM" id="SignalP"/>
    </source>
</evidence>
<reference evidence="3" key="2">
    <citation type="journal article" date="2022" name="Proc. Natl. Acad. Sci. U.S.A.">
        <title>Diploid-dominant life cycles characterize the early evolution of Fungi.</title>
        <authorList>
            <person name="Amses K.R."/>
            <person name="Simmons D.R."/>
            <person name="Longcore J.E."/>
            <person name="Mondo S.J."/>
            <person name="Seto K."/>
            <person name="Jeronimo G.H."/>
            <person name="Bonds A.E."/>
            <person name="Quandt C.A."/>
            <person name="Davis W.J."/>
            <person name="Chang Y."/>
            <person name="Federici B.A."/>
            <person name="Kuo A."/>
            <person name="LaButti K."/>
            <person name="Pangilinan J."/>
            <person name="Andreopoulos W."/>
            <person name="Tritt A."/>
            <person name="Riley R."/>
            <person name="Hundley H."/>
            <person name="Johnson J."/>
            <person name="Lipzen A."/>
            <person name="Barry K."/>
            <person name="Lang B.F."/>
            <person name="Cuomo C.A."/>
            <person name="Buchler N.E."/>
            <person name="Grigoriev I.V."/>
            <person name="Spatafora J.W."/>
            <person name="Stajich J.E."/>
            <person name="James T.Y."/>
        </authorList>
    </citation>
    <scope>NUCLEOTIDE SEQUENCE</scope>
    <source>
        <strain evidence="3">AG</strain>
    </source>
</reference>
<dbReference type="GO" id="GO:0009395">
    <property type="term" value="P:phospholipid catabolic process"/>
    <property type="evidence" value="ECO:0007669"/>
    <property type="project" value="TreeGrafter"/>
</dbReference>
<reference evidence="3" key="1">
    <citation type="submission" date="2021-06" db="EMBL/GenBank/DDBJ databases">
        <authorList>
            <consortium name="DOE Joint Genome Institute"/>
            <person name="Mondo S.J."/>
            <person name="Amses K.R."/>
            <person name="Simmons D.R."/>
            <person name="Longcore J.E."/>
            <person name="Seto K."/>
            <person name="Alves G.H."/>
            <person name="Bonds A.E."/>
            <person name="Quandt C.A."/>
            <person name="Davis W.J."/>
            <person name="Chang Y."/>
            <person name="Letcher P.M."/>
            <person name="Powell M.J."/>
            <person name="Kuo A."/>
            <person name="Labutti K."/>
            <person name="Pangilinan J."/>
            <person name="Andreopoulos W."/>
            <person name="Tritt A."/>
            <person name="Riley R."/>
            <person name="Hundley H."/>
            <person name="Johnson J."/>
            <person name="Lipzen A."/>
            <person name="Barry K."/>
            <person name="Berbee M.L."/>
            <person name="Buchler N.E."/>
            <person name="Grigoriev I.V."/>
            <person name="Spatafora J.W."/>
            <person name="Stajich J.E."/>
            <person name="James T.Y."/>
        </authorList>
    </citation>
    <scope>NUCLEOTIDE SEQUENCE</scope>
    <source>
        <strain evidence="3">AG</strain>
    </source>
</reference>
<dbReference type="GO" id="GO:0016788">
    <property type="term" value="F:hydrolase activity, acting on ester bonds"/>
    <property type="evidence" value="ECO:0007669"/>
    <property type="project" value="InterPro"/>
</dbReference>
<evidence type="ECO:0000313" key="4">
    <source>
        <dbReference type="Proteomes" id="UP001206595"/>
    </source>
</evidence>
<sequence>MVSVKFITAITLALAATVSAAPASHGHKTPSHHQKLVHGKYFDRFMIVVLENQDYEAVVADPYFGSLAKKHHGNLLTNYLATTHPSEPNYIAMIGGSTFGNDDDSDVSYNEKSIVDILEPRGISWKEYAEDYIPGPNGDCAMDSAQSKNVYRRKHNPFISFSTVTSNPARCKNIVPGSQLAVDLKAKNLPQFMFYTPNMNNDGHDTTLAYASNWTHSFIEPLLANKDFTKDTAVLLTWDESKNYSNTDQVWSVLVGGAVKAKRNNVDNTKYNHYSILATIEKNWKLHNLGQNDANATAFKW</sequence>
<proteinExistence type="predicted"/>
<organism evidence="3 4">
    <name type="scientific">Umbelopsis ramanniana AG</name>
    <dbReference type="NCBI Taxonomy" id="1314678"/>
    <lineage>
        <taxon>Eukaryota</taxon>
        <taxon>Fungi</taxon>
        <taxon>Fungi incertae sedis</taxon>
        <taxon>Mucoromycota</taxon>
        <taxon>Mucoromycotina</taxon>
        <taxon>Umbelopsidomycetes</taxon>
        <taxon>Umbelopsidales</taxon>
        <taxon>Umbelopsidaceae</taxon>
        <taxon>Umbelopsis</taxon>
    </lineage>
</organism>
<dbReference type="PANTHER" id="PTHR31956:SF8">
    <property type="entry name" value="ACID PHOSPHATASE PHOA (AFU_ORTHOLOGUE AFUA_1G03570)"/>
    <property type="match status" value="1"/>
</dbReference>
<dbReference type="Pfam" id="PF04185">
    <property type="entry name" value="Phosphoesterase"/>
    <property type="match status" value="1"/>
</dbReference>
<keyword evidence="4" id="KW-1185">Reference proteome</keyword>
<accession>A0AAD5E663</accession>
<dbReference type="AlphaFoldDB" id="A0AAD5E663"/>
<dbReference type="InterPro" id="IPR007312">
    <property type="entry name" value="Phosphoesterase"/>
</dbReference>
<comment type="caution">
    <text evidence="3">The sequence shown here is derived from an EMBL/GenBank/DDBJ whole genome shotgun (WGS) entry which is preliminary data.</text>
</comment>
<keyword evidence="1" id="KW-0378">Hydrolase</keyword>
<evidence type="ECO:0000256" key="1">
    <source>
        <dbReference type="ARBA" id="ARBA00022801"/>
    </source>
</evidence>
<keyword evidence="2" id="KW-0732">Signal</keyword>